<name>A0AAE3HJI4_9GAMM</name>
<proteinExistence type="predicted"/>
<dbReference type="Pfam" id="PF08378">
    <property type="entry name" value="NERD"/>
    <property type="match status" value="1"/>
</dbReference>
<feature type="domain" description="Schlafen group 3-like DNA/RNA helicase" evidence="4">
    <location>
        <begin position="243"/>
        <end position="322"/>
    </location>
</feature>
<organism evidence="5 6">
    <name type="scientific">Methylohalomonas lacus</name>
    <dbReference type="NCBI Taxonomy" id="398773"/>
    <lineage>
        <taxon>Bacteria</taxon>
        <taxon>Pseudomonadati</taxon>
        <taxon>Pseudomonadota</taxon>
        <taxon>Gammaproteobacteria</taxon>
        <taxon>Methylohalomonadales</taxon>
        <taxon>Methylohalomonadaceae</taxon>
        <taxon>Methylohalomonas</taxon>
    </lineage>
</organism>
<evidence type="ECO:0000313" key="5">
    <source>
        <dbReference type="EMBL" id="MCS3902189.1"/>
    </source>
</evidence>
<dbReference type="InterPro" id="IPR011528">
    <property type="entry name" value="NERD"/>
</dbReference>
<protein>
    <recommendedName>
        <fullName evidence="1">DNA 3'-5' helicase II</fullName>
    </recommendedName>
</protein>
<dbReference type="InterPro" id="IPR027417">
    <property type="entry name" value="P-loop_NTPase"/>
</dbReference>
<feature type="coiled-coil region" evidence="2">
    <location>
        <begin position="418"/>
        <end position="468"/>
    </location>
</feature>
<dbReference type="GO" id="GO:0005524">
    <property type="term" value="F:ATP binding"/>
    <property type="evidence" value="ECO:0007669"/>
    <property type="project" value="InterPro"/>
</dbReference>
<evidence type="ECO:0000256" key="2">
    <source>
        <dbReference type="SAM" id="Coils"/>
    </source>
</evidence>
<dbReference type="Gene3D" id="3.40.50.300">
    <property type="entry name" value="P-loop containing nucleotide triphosphate hydrolases"/>
    <property type="match status" value="2"/>
</dbReference>
<dbReference type="PANTHER" id="PTHR11070:SF2">
    <property type="entry name" value="ATP-DEPENDENT DNA HELICASE SRS2"/>
    <property type="match status" value="1"/>
</dbReference>
<sequence>MKLIPSFIYPRESINDLVNVNEGERRVFELLKHVNLLKHDVALHSLNLSNYDRSRKRWHEIDFLIICELGILVVEVKSGSIECSGGIWKYSGKTTRNSPAVQAKDNYYALVDQYLRPEFGGLVDNMVSGWACIFSDIARISGNHAAALAEQGDEITGYTDIVGSASTMKQFLSRVYDHWQSKRPHSRKLTGEEVKAIADYLRPDFDKVPSISSSLRVIKAQMQGLTQTQYSRLSMLEGLPRLMVLGGAGTGKSFLAMYVARKHSADGNSVAFITRSENFANFVKNELFRTGVNVISYACELRNDAKNMYDVLVIDEGQDLCDWDAIEYLDSILMGGLENGRWIWFGDPNNQVSPSVAFDKDAYNYYFENAVHVPPVMQENIRNAHSIVEKLNHWSHADVGVSAIEEPVLKRNVEVGRAADISNEIREAIKKIDQLIADGLDHEDFAVLVASEDQLKEVNAELSNSNIKAIGLPEILADGTSAPGKVVVSTVEEFKGLERPVIILLGLSKYADNSDLGELKSLLYKGISRANHSAFIAASKRLRSALQVLLAQVMAEKVGAE</sequence>
<dbReference type="InterPro" id="IPR000212">
    <property type="entry name" value="DNA_helicase_UvrD/REP"/>
</dbReference>
<dbReference type="SUPFAM" id="SSF52540">
    <property type="entry name" value="P-loop containing nucleoside triphosphate hydrolases"/>
    <property type="match status" value="1"/>
</dbReference>
<dbReference type="GO" id="GO:0043138">
    <property type="term" value="F:3'-5' DNA helicase activity"/>
    <property type="evidence" value="ECO:0007669"/>
    <property type="project" value="TreeGrafter"/>
</dbReference>
<dbReference type="Pfam" id="PF09848">
    <property type="entry name" value="SLFN-g3_helicase"/>
    <property type="match status" value="1"/>
</dbReference>
<dbReference type="Proteomes" id="UP001204445">
    <property type="component" value="Unassembled WGS sequence"/>
</dbReference>
<dbReference type="RefSeq" id="WP_259053597.1">
    <property type="nucleotide sequence ID" value="NZ_JANUCT010000001.1"/>
</dbReference>
<evidence type="ECO:0000256" key="1">
    <source>
        <dbReference type="ARBA" id="ARBA00034923"/>
    </source>
</evidence>
<dbReference type="AlphaFoldDB" id="A0AAE3HJI4"/>
<keyword evidence="2" id="KW-0175">Coiled coil</keyword>
<evidence type="ECO:0000259" key="3">
    <source>
        <dbReference type="Pfam" id="PF08378"/>
    </source>
</evidence>
<evidence type="ECO:0000259" key="4">
    <source>
        <dbReference type="Pfam" id="PF09848"/>
    </source>
</evidence>
<reference evidence="5" key="1">
    <citation type="submission" date="2022-08" db="EMBL/GenBank/DDBJ databases">
        <title>Genomic Encyclopedia of Type Strains, Phase III (KMG-III): the genomes of soil and plant-associated and newly described type strains.</title>
        <authorList>
            <person name="Whitman W."/>
        </authorList>
    </citation>
    <scope>NUCLEOTIDE SEQUENCE</scope>
    <source>
        <strain evidence="5">HMT 1</strain>
    </source>
</reference>
<keyword evidence="6" id="KW-1185">Reference proteome</keyword>
<comment type="caution">
    <text evidence="5">The sequence shown here is derived from an EMBL/GenBank/DDBJ whole genome shotgun (WGS) entry which is preliminary data.</text>
</comment>
<dbReference type="EMBL" id="JANUCT010000001">
    <property type="protein sequence ID" value="MCS3902189.1"/>
    <property type="molecule type" value="Genomic_DNA"/>
</dbReference>
<dbReference type="GO" id="GO:0003677">
    <property type="term" value="F:DNA binding"/>
    <property type="evidence" value="ECO:0007669"/>
    <property type="project" value="InterPro"/>
</dbReference>
<dbReference type="PANTHER" id="PTHR11070">
    <property type="entry name" value="UVRD / RECB / PCRA DNA HELICASE FAMILY MEMBER"/>
    <property type="match status" value="1"/>
</dbReference>
<feature type="domain" description="NERD" evidence="3">
    <location>
        <begin position="21"/>
        <end position="114"/>
    </location>
</feature>
<dbReference type="InterPro" id="IPR018647">
    <property type="entry name" value="SLFN_3-like_DNA/RNA_helicase"/>
</dbReference>
<accession>A0AAE3HJI4</accession>
<dbReference type="GO" id="GO:0000725">
    <property type="term" value="P:recombinational repair"/>
    <property type="evidence" value="ECO:0007669"/>
    <property type="project" value="TreeGrafter"/>
</dbReference>
<evidence type="ECO:0000313" key="6">
    <source>
        <dbReference type="Proteomes" id="UP001204445"/>
    </source>
</evidence>
<gene>
    <name evidence="5" type="ORF">J2T55_000181</name>
</gene>